<dbReference type="OMA" id="RASFPPW"/>
<reference evidence="2" key="2">
    <citation type="submission" date="2025-08" db="UniProtKB">
        <authorList>
            <consortium name="Ensembl"/>
        </authorList>
    </citation>
    <scope>IDENTIFICATION</scope>
</reference>
<feature type="signal peptide" evidence="1">
    <location>
        <begin position="1"/>
        <end position="16"/>
    </location>
</feature>
<feature type="chain" id="PRO_5023919412" evidence="1">
    <location>
        <begin position="17"/>
        <end position="93"/>
    </location>
</feature>
<evidence type="ECO:0000256" key="1">
    <source>
        <dbReference type="SAM" id="SignalP"/>
    </source>
</evidence>
<keyword evidence="3" id="KW-1185">Reference proteome</keyword>
<organism evidence="2 3">
    <name type="scientific">Monodelphis domestica</name>
    <name type="common">Gray short-tailed opossum</name>
    <dbReference type="NCBI Taxonomy" id="13616"/>
    <lineage>
        <taxon>Eukaryota</taxon>
        <taxon>Metazoa</taxon>
        <taxon>Chordata</taxon>
        <taxon>Craniata</taxon>
        <taxon>Vertebrata</taxon>
        <taxon>Euteleostomi</taxon>
        <taxon>Mammalia</taxon>
        <taxon>Metatheria</taxon>
        <taxon>Didelphimorphia</taxon>
        <taxon>Didelphidae</taxon>
        <taxon>Monodelphis</taxon>
    </lineage>
</organism>
<dbReference type="Bgee" id="ENSMODG00000043602">
    <property type="expression patterns" value="Expressed in heart and 18 other cell types or tissues"/>
</dbReference>
<protein>
    <submittedName>
        <fullName evidence="2">Uncharacterized protein</fullName>
    </submittedName>
</protein>
<dbReference type="STRING" id="13616.ENSMODP00000045670"/>
<reference evidence="2 3" key="1">
    <citation type="journal article" date="2007" name="Nature">
        <title>Genome of the marsupial Monodelphis domestica reveals innovation in non-coding sequences.</title>
        <authorList>
            <person name="Mikkelsen T.S."/>
            <person name="Wakefield M.J."/>
            <person name="Aken B."/>
            <person name="Amemiya C.T."/>
            <person name="Chang J.L."/>
            <person name="Duke S."/>
            <person name="Garber M."/>
            <person name="Gentles A.J."/>
            <person name="Goodstadt L."/>
            <person name="Heger A."/>
            <person name="Jurka J."/>
            <person name="Kamal M."/>
            <person name="Mauceli E."/>
            <person name="Searle S.M."/>
            <person name="Sharpe T."/>
            <person name="Baker M.L."/>
            <person name="Batzer M.A."/>
            <person name="Benos P.V."/>
            <person name="Belov K."/>
            <person name="Clamp M."/>
            <person name="Cook A."/>
            <person name="Cuff J."/>
            <person name="Das R."/>
            <person name="Davidow L."/>
            <person name="Deakin J.E."/>
            <person name="Fazzari M.J."/>
            <person name="Glass J.L."/>
            <person name="Grabherr M."/>
            <person name="Greally J.M."/>
            <person name="Gu W."/>
            <person name="Hore T.A."/>
            <person name="Huttley G.A."/>
            <person name="Kleber M."/>
            <person name="Jirtle R.L."/>
            <person name="Koina E."/>
            <person name="Lee J.T."/>
            <person name="Mahony S."/>
            <person name="Marra M.A."/>
            <person name="Miller R.D."/>
            <person name="Nicholls R.D."/>
            <person name="Oda M."/>
            <person name="Papenfuss A.T."/>
            <person name="Parra Z.E."/>
            <person name="Pollock D.D."/>
            <person name="Ray D.A."/>
            <person name="Schein J.E."/>
            <person name="Speed T.P."/>
            <person name="Thompson K."/>
            <person name="VandeBerg J.L."/>
            <person name="Wade C.M."/>
            <person name="Walker J.A."/>
            <person name="Waters P.D."/>
            <person name="Webber C."/>
            <person name="Weidman J.R."/>
            <person name="Xie X."/>
            <person name="Zody M.C."/>
            <person name="Baldwin J."/>
            <person name="Abdouelleil A."/>
            <person name="Abdulkadir J."/>
            <person name="Abebe A."/>
            <person name="Abera B."/>
            <person name="Abreu J."/>
            <person name="Acer S.C."/>
            <person name="Aftuck L."/>
            <person name="Alexander A."/>
            <person name="An P."/>
            <person name="Anderson E."/>
            <person name="Anderson S."/>
            <person name="Arachi H."/>
            <person name="Azer M."/>
            <person name="Bachantsang P."/>
            <person name="Barry A."/>
            <person name="Bayul T."/>
            <person name="Berlin A."/>
            <person name="Bessette D."/>
            <person name="Bloom T."/>
            <person name="Bloom T."/>
            <person name="Boguslavskiy L."/>
            <person name="Bonnet C."/>
            <person name="Boukhgalter B."/>
            <person name="Bourzgui I."/>
            <person name="Brown A."/>
            <person name="Cahill P."/>
            <person name="Channer S."/>
            <person name="Cheshatsang Y."/>
            <person name="Chuda L."/>
            <person name="Citroen M."/>
            <person name="Collymore A."/>
            <person name="Cooke P."/>
            <person name="Costello M."/>
            <person name="D'Aco K."/>
            <person name="Daza R."/>
            <person name="De Haan G."/>
            <person name="DeGray S."/>
            <person name="DeMaso C."/>
            <person name="Dhargay N."/>
            <person name="Dooley K."/>
            <person name="Dooley E."/>
            <person name="Doricent M."/>
            <person name="Dorje P."/>
            <person name="Dorjee K."/>
            <person name="Dupes A."/>
            <person name="Elong R."/>
            <person name="Falk J."/>
            <person name="Farina A."/>
            <person name="Faro S."/>
            <person name="Ferguson D."/>
            <person name="Fisher S."/>
            <person name="Foley C.D."/>
            <person name="Franke A."/>
            <person name="Friedrich D."/>
            <person name="Gadbois L."/>
            <person name="Gearin G."/>
            <person name="Gearin C.R."/>
            <person name="Giannoukos G."/>
            <person name="Goode T."/>
            <person name="Graham J."/>
            <person name="Grandbois E."/>
            <person name="Grewal S."/>
            <person name="Gyaltsen K."/>
            <person name="Hafez N."/>
            <person name="Hagos B."/>
            <person name="Hall J."/>
            <person name="Henson C."/>
            <person name="Hollinger A."/>
            <person name="Honan T."/>
            <person name="Huard M.D."/>
            <person name="Hughes L."/>
            <person name="Hurhula B."/>
            <person name="Husby M.E."/>
            <person name="Kamat A."/>
            <person name="Kanga B."/>
            <person name="Kashin S."/>
            <person name="Khazanovich D."/>
            <person name="Kisner P."/>
            <person name="Lance K."/>
            <person name="Lara M."/>
            <person name="Lee W."/>
            <person name="Lennon N."/>
            <person name="Letendre F."/>
            <person name="LeVine R."/>
            <person name="Lipovsky A."/>
            <person name="Liu X."/>
            <person name="Liu J."/>
            <person name="Liu S."/>
            <person name="Lokyitsang T."/>
            <person name="Lokyitsang Y."/>
            <person name="Lubonja R."/>
            <person name="Lui A."/>
            <person name="MacDonald P."/>
            <person name="Magnisalis V."/>
            <person name="Maru K."/>
            <person name="Matthews C."/>
            <person name="McCusker W."/>
            <person name="McDonough S."/>
            <person name="Mehta T."/>
            <person name="Meldrim J."/>
            <person name="Meneus L."/>
            <person name="Mihai O."/>
            <person name="Mihalev A."/>
            <person name="Mihova T."/>
            <person name="Mittelman R."/>
            <person name="Mlenga V."/>
            <person name="Montmayeur A."/>
            <person name="Mulrain L."/>
            <person name="Navidi A."/>
            <person name="Naylor J."/>
            <person name="Negash T."/>
            <person name="Nguyen T."/>
            <person name="Nguyen N."/>
            <person name="Nicol R."/>
            <person name="Norbu C."/>
            <person name="Norbu N."/>
            <person name="Novod N."/>
            <person name="O'Neill B."/>
            <person name="Osman S."/>
            <person name="Markiewicz E."/>
            <person name="Oyono O.L."/>
            <person name="Patti C."/>
            <person name="Phunkhang P."/>
            <person name="Pierre F."/>
            <person name="Priest M."/>
            <person name="Raghuraman S."/>
            <person name="Rege F."/>
            <person name="Reyes R."/>
            <person name="Rise C."/>
            <person name="Rogov P."/>
            <person name="Ross K."/>
            <person name="Ryan E."/>
            <person name="Settipalli S."/>
            <person name="Shea T."/>
            <person name="Sherpa N."/>
            <person name="Shi L."/>
            <person name="Shih D."/>
            <person name="Sparrow T."/>
            <person name="Spaulding J."/>
            <person name="Stalker J."/>
            <person name="Stange-Thomann N."/>
            <person name="Stavropoulos S."/>
            <person name="Stone C."/>
            <person name="Strader C."/>
            <person name="Tesfaye S."/>
            <person name="Thomson T."/>
            <person name="Thoulutsang Y."/>
            <person name="Thoulutsang D."/>
            <person name="Topham K."/>
            <person name="Topping I."/>
            <person name="Tsamla T."/>
            <person name="Vassiliev H."/>
            <person name="Vo A."/>
            <person name="Wangchuk T."/>
            <person name="Wangdi T."/>
            <person name="Weiand M."/>
            <person name="Wilkinson J."/>
            <person name="Wilson A."/>
            <person name="Yadav S."/>
            <person name="Young G."/>
            <person name="Yu Q."/>
            <person name="Zembek L."/>
            <person name="Zhong D."/>
            <person name="Zimmer A."/>
            <person name="Zwirko Z."/>
            <person name="Jaffe D.B."/>
            <person name="Alvarez P."/>
            <person name="Brockman W."/>
            <person name="Butler J."/>
            <person name="Chin C."/>
            <person name="Gnerre S."/>
            <person name="MacCallum I."/>
            <person name="Graves J.A."/>
            <person name="Ponting C.P."/>
            <person name="Breen M."/>
            <person name="Samollow P.B."/>
            <person name="Lander E.S."/>
            <person name="Lindblad-Toh K."/>
        </authorList>
    </citation>
    <scope>NUCLEOTIDE SEQUENCE [LARGE SCALE GENOMIC DNA]</scope>
</reference>
<reference evidence="2" key="3">
    <citation type="submission" date="2025-09" db="UniProtKB">
        <authorList>
            <consortium name="Ensembl"/>
        </authorList>
    </citation>
    <scope>IDENTIFICATION</scope>
</reference>
<dbReference type="GeneTree" id="ENSGT00940000156562"/>
<dbReference type="InParanoid" id="A0A5F8GDS8"/>
<evidence type="ECO:0000313" key="3">
    <source>
        <dbReference type="Proteomes" id="UP000002280"/>
    </source>
</evidence>
<proteinExistence type="predicted"/>
<dbReference type="AlphaFoldDB" id="A0A5F8GDS8"/>
<sequence>MRNWLVLLCPCLLGAALHLWLRLRSPPPACASPSSSSSGAVPADQLASFPQWKSRHYDVVVGVLSARSNHELRNVIRSTWLKHLKQHPELSQR</sequence>
<name>A0A5F8GDS8_MONDO</name>
<dbReference type="Proteomes" id="UP000002280">
    <property type="component" value="Chromosome 2"/>
</dbReference>
<accession>A0A5F8GDS8</accession>
<dbReference type="Ensembl" id="ENSMODT00000070801.1">
    <property type="protein sequence ID" value="ENSMODP00000045670.1"/>
    <property type="gene ID" value="ENSMODG00000043602.1"/>
</dbReference>
<evidence type="ECO:0000313" key="2">
    <source>
        <dbReference type="Ensembl" id="ENSMODP00000045670.1"/>
    </source>
</evidence>
<keyword evidence="1" id="KW-0732">Signal</keyword>